<evidence type="ECO:0008006" key="3">
    <source>
        <dbReference type="Google" id="ProtNLM"/>
    </source>
</evidence>
<comment type="caution">
    <text evidence="1">The sequence shown here is derived from an EMBL/GenBank/DDBJ whole genome shotgun (WGS) entry which is preliminary data.</text>
</comment>
<reference evidence="1 2" key="1">
    <citation type="submission" date="2017-07" db="EMBL/GenBank/DDBJ databases">
        <title>Genome sequencing and assembly of Paenibacillus rigui.</title>
        <authorList>
            <person name="Mayilraj S."/>
        </authorList>
    </citation>
    <scope>NUCLEOTIDE SEQUENCE [LARGE SCALE GENOMIC DNA]</scope>
    <source>
        <strain evidence="1 2">JCM 16352</strain>
    </source>
</reference>
<gene>
    <name evidence="1" type="ORF">CF651_11735</name>
</gene>
<dbReference type="Proteomes" id="UP000215509">
    <property type="component" value="Unassembled WGS sequence"/>
</dbReference>
<keyword evidence="2" id="KW-1185">Reference proteome</keyword>
<dbReference type="EMBL" id="NMQW01000017">
    <property type="protein sequence ID" value="OXM85898.1"/>
    <property type="molecule type" value="Genomic_DNA"/>
</dbReference>
<proteinExistence type="predicted"/>
<name>A0A229UR62_9BACL</name>
<organism evidence="1 2">
    <name type="scientific">Paenibacillus rigui</name>
    <dbReference type="NCBI Taxonomy" id="554312"/>
    <lineage>
        <taxon>Bacteria</taxon>
        <taxon>Bacillati</taxon>
        <taxon>Bacillota</taxon>
        <taxon>Bacilli</taxon>
        <taxon>Bacillales</taxon>
        <taxon>Paenibacillaceae</taxon>
        <taxon>Paenibacillus</taxon>
    </lineage>
</organism>
<accession>A0A229UR62</accession>
<dbReference type="RefSeq" id="WP_094015048.1">
    <property type="nucleotide sequence ID" value="NZ_NMQW01000017.1"/>
</dbReference>
<sequence>MQKHCKCGSSMSIRLRTVIYQNKVEIENVPIFSCDSCQRSEVFAEVKPELTGIIGQLGSLPEKQQLSFHHISEIACLMKRVTEKQYASAPVEKIVEDRINELLDLLLLAQSLKDEPWIADVRKRLEQVAKHSVSVNDLA</sequence>
<protein>
    <recommendedName>
        <fullName evidence="3">YgiT-type zinc finger domain-containing protein</fullName>
    </recommendedName>
</protein>
<dbReference type="OrthoDB" id="2974439at2"/>
<dbReference type="AlphaFoldDB" id="A0A229UR62"/>
<evidence type="ECO:0000313" key="1">
    <source>
        <dbReference type="EMBL" id="OXM85898.1"/>
    </source>
</evidence>
<evidence type="ECO:0000313" key="2">
    <source>
        <dbReference type="Proteomes" id="UP000215509"/>
    </source>
</evidence>